<dbReference type="EMBL" id="JACGWJ010000002">
    <property type="protein sequence ID" value="KAL0434665.1"/>
    <property type="molecule type" value="Genomic_DNA"/>
</dbReference>
<evidence type="ECO:0000256" key="1">
    <source>
        <dbReference type="SAM" id="MobiDB-lite"/>
    </source>
</evidence>
<feature type="compositionally biased region" description="Basic and acidic residues" evidence="1">
    <location>
        <begin position="1"/>
        <end position="13"/>
    </location>
</feature>
<proteinExistence type="predicted"/>
<comment type="caution">
    <text evidence="2">The sequence shown here is derived from an EMBL/GenBank/DDBJ whole genome shotgun (WGS) entry which is preliminary data.</text>
</comment>
<gene>
    <name evidence="2" type="ORF">Sradi_0174400</name>
</gene>
<reference evidence="2" key="2">
    <citation type="journal article" date="2024" name="Plant">
        <title>Genomic evolution and insights into agronomic trait innovations of Sesamum species.</title>
        <authorList>
            <person name="Miao H."/>
            <person name="Wang L."/>
            <person name="Qu L."/>
            <person name="Liu H."/>
            <person name="Sun Y."/>
            <person name="Le M."/>
            <person name="Wang Q."/>
            <person name="Wei S."/>
            <person name="Zheng Y."/>
            <person name="Lin W."/>
            <person name="Duan Y."/>
            <person name="Cao H."/>
            <person name="Xiong S."/>
            <person name="Wang X."/>
            <person name="Wei L."/>
            <person name="Li C."/>
            <person name="Ma Q."/>
            <person name="Ju M."/>
            <person name="Zhao R."/>
            <person name="Li G."/>
            <person name="Mu C."/>
            <person name="Tian Q."/>
            <person name="Mei H."/>
            <person name="Zhang T."/>
            <person name="Gao T."/>
            <person name="Zhang H."/>
        </authorList>
    </citation>
    <scope>NUCLEOTIDE SEQUENCE</scope>
    <source>
        <strain evidence="2">G02</strain>
    </source>
</reference>
<organism evidence="2">
    <name type="scientific">Sesamum radiatum</name>
    <name type="common">Black benniseed</name>
    <dbReference type="NCBI Taxonomy" id="300843"/>
    <lineage>
        <taxon>Eukaryota</taxon>
        <taxon>Viridiplantae</taxon>
        <taxon>Streptophyta</taxon>
        <taxon>Embryophyta</taxon>
        <taxon>Tracheophyta</taxon>
        <taxon>Spermatophyta</taxon>
        <taxon>Magnoliopsida</taxon>
        <taxon>eudicotyledons</taxon>
        <taxon>Gunneridae</taxon>
        <taxon>Pentapetalae</taxon>
        <taxon>asterids</taxon>
        <taxon>lamiids</taxon>
        <taxon>Lamiales</taxon>
        <taxon>Pedaliaceae</taxon>
        <taxon>Sesamum</taxon>
    </lineage>
</organism>
<protein>
    <submittedName>
        <fullName evidence="2">Uncharacterized protein</fullName>
    </submittedName>
</protein>
<dbReference type="AlphaFoldDB" id="A0AAW2VYN6"/>
<accession>A0AAW2VYN6</accession>
<feature type="region of interest" description="Disordered" evidence="1">
    <location>
        <begin position="1"/>
        <end position="49"/>
    </location>
</feature>
<sequence>MGGWGKARETGTKERRKSKGGGGSSAGEEPSEDGGVAERGAGDGDGGVD</sequence>
<name>A0AAW2VYN6_SESRA</name>
<reference evidence="2" key="1">
    <citation type="submission" date="2020-06" db="EMBL/GenBank/DDBJ databases">
        <authorList>
            <person name="Li T."/>
            <person name="Hu X."/>
            <person name="Zhang T."/>
            <person name="Song X."/>
            <person name="Zhang H."/>
            <person name="Dai N."/>
            <person name="Sheng W."/>
            <person name="Hou X."/>
            <person name="Wei L."/>
        </authorList>
    </citation>
    <scope>NUCLEOTIDE SEQUENCE</scope>
    <source>
        <strain evidence="2">G02</strain>
        <tissue evidence="2">Leaf</tissue>
    </source>
</reference>
<evidence type="ECO:0000313" key="2">
    <source>
        <dbReference type="EMBL" id="KAL0434665.1"/>
    </source>
</evidence>